<dbReference type="GO" id="GO:0005886">
    <property type="term" value="C:plasma membrane"/>
    <property type="evidence" value="ECO:0007669"/>
    <property type="project" value="UniProtKB-SubCell"/>
</dbReference>
<evidence type="ECO:0000259" key="23">
    <source>
        <dbReference type="PROSITE" id="PS50011"/>
    </source>
</evidence>
<keyword evidence="12 20" id="KW-0067">ATP-binding</keyword>
<evidence type="ECO:0000256" key="3">
    <source>
        <dbReference type="ARBA" id="ARBA00022527"/>
    </source>
</evidence>
<feature type="domain" description="Bulb-type lectin" evidence="24">
    <location>
        <begin position="23"/>
        <end position="144"/>
    </location>
</feature>
<dbReference type="eggNOG" id="ENOG502QQPW">
    <property type="taxonomic scope" value="Eukaryota"/>
</dbReference>
<dbReference type="PROSITE" id="PS50948">
    <property type="entry name" value="PAN"/>
    <property type="match status" value="1"/>
</dbReference>
<dbReference type="SMART" id="SM00108">
    <property type="entry name" value="B_lectin"/>
    <property type="match status" value="1"/>
</dbReference>
<evidence type="ECO:0000256" key="22">
    <source>
        <dbReference type="SAM" id="SignalP"/>
    </source>
</evidence>
<evidence type="ECO:0000256" key="21">
    <source>
        <dbReference type="SAM" id="Phobius"/>
    </source>
</evidence>
<dbReference type="InterPro" id="IPR000858">
    <property type="entry name" value="S_locus_glycoprot_dom"/>
</dbReference>
<dbReference type="SUPFAM" id="SSF51110">
    <property type="entry name" value="alpha-D-mannose-specific plant lectins"/>
    <property type="match status" value="1"/>
</dbReference>
<evidence type="ECO:0000256" key="16">
    <source>
        <dbReference type="ARBA" id="ARBA00023170"/>
    </source>
</evidence>
<dbReference type="FunFam" id="2.90.10.10:FF:000003">
    <property type="entry name" value="G-type lectin S-receptor-like serine/threonine-protein kinase"/>
    <property type="match status" value="1"/>
</dbReference>
<dbReference type="Pfam" id="PF07714">
    <property type="entry name" value="PK_Tyr_Ser-Thr"/>
    <property type="match status" value="1"/>
</dbReference>
<evidence type="ECO:0000256" key="12">
    <source>
        <dbReference type="ARBA" id="ARBA00022840"/>
    </source>
</evidence>
<dbReference type="GO" id="GO:0004674">
    <property type="term" value="F:protein serine/threonine kinase activity"/>
    <property type="evidence" value="ECO:0007669"/>
    <property type="project" value="UniProtKB-KW"/>
</dbReference>
<dbReference type="GO" id="GO:0031625">
    <property type="term" value="F:ubiquitin protein ligase binding"/>
    <property type="evidence" value="ECO:0007669"/>
    <property type="project" value="UniProtKB-ARBA"/>
</dbReference>
<dbReference type="InterPro" id="IPR001480">
    <property type="entry name" value="Bulb-type_lectin_dom"/>
</dbReference>
<evidence type="ECO:0000259" key="24">
    <source>
        <dbReference type="PROSITE" id="PS50927"/>
    </source>
</evidence>
<dbReference type="PIRSF" id="PIRSF000641">
    <property type="entry name" value="SRK"/>
    <property type="match status" value="1"/>
</dbReference>
<evidence type="ECO:0000256" key="1">
    <source>
        <dbReference type="ARBA" id="ARBA00004251"/>
    </source>
</evidence>
<sequence length="807" mass="90475">MGKIRIMFFAYSLLFTIFLSFSYAGITKESPLSIGQTLSSSNGVYELGFFSPVNSQNLYVGIWLKGIIPQVVVWVANREKPVTNSTAKLYVSSNGSLLLLTGKHGVVWSTGEVSATNGSRAELTDNGNLVVIDDVSGRPLWESFQHLGDTMLPFSTLMYNSTGEKRVLTSWKSKNDPSPGEFMVQVSPQVPSQLYIMRGSKPYWRSGPWAKTRFTGIPLMDDSYSSPFSLQQDANGSTSFRFLETKAKSSRIMITSEGLLKIYRPNVTDRELDFEADGPCERYDVCGSFGFCVASVPPTCKCFKGFVPKSKEEWKRGNWTNGCKRRTELHCQVNSTVKDANGFSPVPNIRIPDFYEFETFLDAEGCQKSCLYNCSCLAFAYVNGIGCLMWNQDLIDTMQLSPGGEILSIRLARSELEGNERTKIITASIVSLSLFVIIASVAFGFWRYKVKHNAFRSKVLVSQDAWSNDLKAQDFPGLNFFEINTIQTATNNFSLTNKLGQGGFGPVYKGVLQDGSEIAVKRLSSSSGQGKEEFMNEIVLISKLQHRNLVRILGCCIEGEEKLLIYEFMMNKSLETFLFDSRKKLEIDWSKRFDIIQGIARGIHYLHRDSQLKVIHRDLKVSNILLDEKMNPKISDFGLARLYQGTEYQDKTRRVVGTLGYMAPEYAWTGMFSEKSDIYSFGVLLLEIISGERISRFSNGEEGKNLIAYAWESWCGTGGVGLLDQDLADSCHPVEVERCVQIGLLCVQHQPADRPNTLELLSMLTTTSPDLPLPKQPTFVVYTREDVSPSRRLITINEITQSVIIGR</sequence>
<keyword evidence="10 20" id="KW-0547">Nucleotide-binding</keyword>
<feature type="transmembrane region" description="Helical" evidence="21">
    <location>
        <begin position="424"/>
        <end position="446"/>
    </location>
</feature>
<evidence type="ECO:0000256" key="4">
    <source>
        <dbReference type="ARBA" id="ARBA00022536"/>
    </source>
</evidence>
<feature type="signal peptide" evidence="22">
    <location>
        <begin position="1"/>
        <end position="24"/>
    </location>
</feature>
<dbReference type="OrthoDB" id="1934880at2759"/>
<evidence type="ECO:0000259" key="25">
    <source>
        <dbReference type="PROSITE" id="PS50948"/>
    </source>
</evidence>
<keyword evidence="8 22" id="KW-0732">Signal</keyword>
<dbReference type="GO" id="GO:0048544">
    <property type="term" value="P:recognition of pollen"/>
    <property type="evidence" value="ECO:0007669"/>
    <property type="project" value="InterPro"/>
</dbReference>
<name>R0I6W8_9BRAS</name>
<dbReference type="InterPro" id="IPR003609">
    <property type="entry name" value="Pan_app"/>
</dbReference>
<evidence type="ECO:0000256" key="17">
    <source>
        <dbReference type="ARBA" id="ARBA00023180"/>
    </source>
</evidence>
<dbReference type="KEGG" id="crb:17894057"/>
<evidence type="ECO:0000256" key="11">
    <source>
        <dbReference type="ARBA" id="ARBA00022777"/>
    </source>
</evidence>
<dbReference type="SMART" id="SM00220">
    <property type="entry name" value="S_TKc"/>
    <property type="match status" value="1"/>
</dbReference>
<dbReference type="InterPro" id="IPR011009">
    <property type="entry name" value="Kinase-like_dom_sf"/>
</dbReference>
<dbReference type="EMBL" id="KB870806">
    <property type="protein sequence ID" value="EOA33820.1"/>
    <property type="molecule type" value="Genomic_DNA"/>
</dbReference>
<dbReference type="CDD" id="cd00028">
    <property type="entry name" value="B_lectin"/>
    <property type="match status" value="1"/>
</dbReference>
<comment type="catalytic activity">
    <reaction evidence="18 20">
        <text>L-threonyl-[protein] + ATP = O-phospho-L-threonyl-[protein] + ADP + H(+)</text>
        <dbReference type="Rhea" id="RHEA:46608"/>
        <dbReference type="Rhea" id="RHEA-COMP:11060"/>
        <dbReference type="Rhea" id="RHEA-COMP:11605"/>
        <dbReference type="ChEBI" id="CHEBI:15378"/>
        <dbReference type="ChEBI" id="CHEBI:30013"/>
        <dbReference type="ChEBI" id="CHEBI:30616"/>
        <dbReference type="ChEBI" id="CHEBI:61977"/>
        <dbReference type="ChEBI" id="CHEBI:456216"/>
        <dbReference type="EC" id="2.7.11.1"/>
    </reaction>
</comment>
<dbReference type="PANTHER" id="PTHR27002">
    <property type="entry name" value="RECEPTOR-LIKE SERINE/THREONINE-PROTEIN KINASE SD1-8"/>
    <property type="match status" value="1"/>
</dbReference>
<dbReference type="Gene3D" id="3.30.200.20">
    <property type="entry name" value="Phosphorylase Kinase, domain 1"/>
    <property type="match status" value="1"/>
</dbReference>
<comment type="catalytic activity">
    <reaction evidence="19 20">
        <text>L-seryl-[protein] + ATP = O-phospho-L-seryl-[protein] + ADP + H(+)</text>
        <dbReference type="Rhea" id="RHEA:17989"/>
        <dbReference type="Rhea" id="RHEA-COMP:9863"/>
        <dbReference type="Rhea" id="RHEA-COMP:11604"/>
        <dbReference type="ChEBI" id="CHEBI:15378"/>
        <dbReference type="ChEBI" id="CHEBI:29999"/>
        <dbReference type="ChEBI" id="CHEBI:30616"/>
        <dbReference type="ChEBI" id="CHEBI:83421"/>
        <dbReference type="ChEBI" id="CHEBI:456216"/>
        <dbReference type="EC" id="2.7.11.1"/>
    </reaction>
</comment>
<dbReference type="SMART" id="SM00473">
    <property type="entry name" value="PAN_AP"/>
    <property type="match status" value="1"/>
</dbReference>
<evidence type="ECO:0000256" key="7">
    <source>
        <dbReference type="ARBA" id="ARBA00022692"/>
    </source>
</evidence>
<dbReference type="Gene3D" id="1.10.510.10">
    <property type="entry name" value="Transferase(Phosphotransferase) domain 1"/>
    <property type="match status" value="1"/>
</dbReference>
<keyword evidence="7 21" id="KW-0812">Transmembrane</keyword>
<evidence type="ECO:0000256" key="19">
    <source>
        <dbReference type="ARBA" id="ARBA00048679"/>
    </source>
</evidence>
<dbReference type="Pfam" id="PF01453">
    <property type="entry name" value="B_lectin"/>
    <property type="match status" value="1"/>
</dbReference>
<dbReference type="InterPro" id="IPR008271">
    <property type="entry name" value="Ser/Thr_kinase_AS"/>
</dbReference>
<dbReference type="Gene3D" id="2.90.10.10">
    <property type="entry name" value="Bulb-type lectin domain"/>
    <property type="match status" value="1"/>
</dbReference>
<keyword evidence="4" id="KW-0245">EGF-like domain</keyword>
<dbReference type="CDD" id="cd01098">
    <property type="entry name" value="PAN_AP_plant"/>
    <property type="match status" value="1"/>
</dbReference>
<evidence type="ECO:0000256" key="20">
    <source>
        <dbReference type="PIRNR" id="PIRNR000641"/>
    </source>
</evidence>
<dbReference type="GO" id="GO:0106310">
    <property type="term" value="F:protein serine kinase activity"/>
    <property type="evidence" value="ECO:0007669"/>
    <property type="project" value="RHEA"/>
</dbReference>
<dbReference type="PROSITE" id="PS00108">
    <property type="entry name" value="PROTEIN_KINASE_ST"/>
    <property type="match status" value="1"/>
</dbReference>
<feature type="domain" description="Apple" evidence="25">
    <location>
        <begin position="331"/>
        <end position="413"/>
    </location>
</feature>
<dbReference type="Pfam" id="PF08276">
    <property type="entry name" value="PAN_2"/>
    <property type="match status" value="1"/>
</dbReference>
<dbReference type="Pfam" id="PF11883">
    <property type="entry name" value="DUF3403"/>
    <property type="match status" value="1"/>
</dbReference>
<evidence type="ECO:0000256" key="13">
    <source>
        <dbReference type="ARBA" id="ARBA00022989"/>
    </source>
</evidence>
<dbReference type="AlphaFoldDB" id="R0I6W8"/>
<evidence type="ECO:0000256" key="2">
    <source>
        <dbReference type="ARBA" id="ARBA00022475"/>
    </source>
</evidence>
<evidence type="ECO:0000313" key="26">
    <source>
        <dbReference type="EMBL" id="EOA33820.1"/>
    </source>
</evidence>
<keyword evidence="5" id="KW-0597">Phosphoprotein</keyword>
<dbReference type="GO" id="GO:0030246">
    <property type="term" value="F:carbohydrate binding"/>
    <property type="evidence" value="ECO:0007669"/>
    <property type="project" value="UniProtKB-KW"/>
</dbReference>
<evidence type="ECO:0000256" key="10">
    <source>
        <dbReference type="ARBA" id="ARBA00022741"/>
    </source>
</evidence>
<keyword evidence="17" id="KW-0325">Glycoprotein</keyword>
<evidence type="ECO:0000256" key="18">
    <source>
        <dbReference type="ARBA" id="ARBA00047899"/>
    </source>
</evidence>
<dbReference type="InterPro" id="IPR024171">
    <property type="entry name" value="SRK-like_kinase"/>
</dbReference>
<evidence type="ECO:0000256" key="15">
    <source>
        <dbReference type="ARBA" id="ARBA00023157"/>
    </source>
</evidence>
<protein>
    <recommendedName>
        <fullName evidence="20">Receptor-like serine/threonine-protein kinase</fullName>
        <ecNumber evidence="20">2.7.11.1</ecNumber>
    </recommendedName>
</protein>
<reference evidence="27" key="1">
    <citation type="journal article" date="2013" name="Nat. Genet.">
        <title>The Capsella rubella genome and the genomic consequences of rapid mating system evolution.</title>
        <authorList>
            <person name="Slotte T."/>
            <person name="Hazzouri K.M."/>
            <person name="Agren J.A."/>
            <person name="Koenig D."/>
            <person name="Maumus F."/>
            <person name="Guo Y.L."/>
            <person name="Steige K."/>
            <person name="Platts A.E."/>
            <person name="Escobar J.S."/>
            <person name="Newman L.K."/>
            <person name="Wang W."/>
            <person name="Mandakova T."/>
            <person name="Vello E."/>
            <person name="Smith L.M."/>
            <person name="Henz S.R."/>
            <person name="Steffen J."/>
            <person name="Takuno S."/>
            <person name="Brandvain Y."/>
            <person name="Coop G."/>
            <person name="Andolfatto P."/>
            <person name="Hu T.T."/>
            <person name="Blanchette M."/>
            <person name="Clark R.M."/>
            <person name="Quesneville H."/>
            <person name="Nordborg M."/>
            <person name="Gaut B.S."/>
            <person name="Lysak M.A."/>
            <person name="Jenkins J."/>
            <person name="Grimwood J."/>
            <person name="Chapman J."/>
            <person name="Prochnik S."/>
            <person name="Shu S."/>
            <person name="Rokhsar D."/>
            <person name="Schmutz J."/>
            <person name="Weigel D."/>
            <person name="Wright S.I."/>
        </authorList>
    </citation>
    <scope>NUCLEOTIDE SEQUENCE [LARGE SCALE GENOMIC DNA]</scope>
    <source>
        <strain evidence="27">cv. Monte Gargano</strain>
    </source>
</reference>
<keyword evidence="27" id="KW-1185">Reference proteome</keyword>
<comment type="similarity">
    <text evidence="20">Belongs to the protein kinase superfamily. Ser/Thr protein kinase family.</text>
</comment>
<keyword evidence="3 20" id="KW-0723">Serine/threonine-protein kinase</keyword>
<keyword evidence="9" id="KW-0430">Lectin</keyword>
<organism evidence="26 27">
    <name type="scientific">Capsella rubella</name>
    <dbReference type="NCBI Taxonomy" id="81985"/>
    <lineage>
        <taxon>Eukaryota</taxon>
        <taxon>Viridiplantae</taxon>
        <taxon>Streptophyta</taxon>
        <taxon>Embryophyta</taxon>
        <taxon>Tracheophyta</taxon>
        <taxon>Spermatophyta</taxon>
        <taxon>Magnoliopsida</taxon>
        <taxon>eudicotyledons</taxon>
        <taxon>Gunneridae</taxon>
        <taxon>Pentapetalae</taxon>
        <taxon>rosids</taxon>
        <taxon>malvids</taxon>
        <taxon>Brassicales</taxon>
        <taxon>Brassicaceae</taxon>
        <taxon>Camelineae</taxon>
        <taxon>Capsella</taxon>
    </lineage>
</organism>
<keyword evidence="2" id="KW-1003">Cell membrane</keyword>
<keyword evidence="13 21" id="KW-1133">Transmembrane helix</keyword>
<dbReference type="GO" id="GO:0005524">
    <property type="term" value="F:ATP binding"/>
    <property type="evidence" value="ECO:0007669"/>
    <property type="project" value="UniProtKB-KW"/>
</dbReference>
<dbReference type="FunFam" id="3.30.200.20:FF:000401">
    <property type="entry name" value="G-type lectin S-receptor-like serine/threonine-protein kinase SD1-29"/>
    <property type="match status" value="1"/>
</dbReference>
<evidence type="ECO:0000256" key="9">
    <source>
        <dbReference type="ARBA" id="ARBA00022734"/>
    </source>
</evidence>
<feature type="domain" description="Protein kinase" evidence="23">
    <location>
        <begin position="493"/>
        <end position="779"/>
    </location>
</feature>
<keyword evidence="16" id="KW-0675">Receptor</keyword>
<dbReference type="FunFam" id="1.10.510.10:FF:000345">
    <property type="entry name" value="G-type lectin S-receptor-like serine/threonine-protein kinase"/>
    <property type="match status" value="1"/>
</dbReference>
<keyword evidence="11 20" id="KW-0418">Kinase</keyword>
<evidence type="ECO:0000256" key="5">
    <source>
        <dbReference type="ARBA" id="ARBA00022553"/>
    </source>
</evidence>
<dbReference type="CDD" id="cd14066">
    <property type="entry name" value="STKc_IRAK"/>
    <property type="match status" value="1"/>
</dbReference>
<evidence type="ECO:0000256" key="14">
    <source>
        <dbReference type="ARBA" id="ARBA00023136"/>
    </source>
</evidence>
<dbReference type="Proteomes" id="UP000029121">
    <property type="component" value="Unassembled WGS sequence"/>
</dbReference>
<evidence type="ECO:0000256" key="8">
    <source>
        <dbReference type="ARBA" id="ARBA00022729"/>
    </source>
</evidence>
<comment type="subcellular location">
    <subcellularLocation>
        <location evidence="1">Cell membrane</location>
        <topology evidence="1">Single-pass type I membrane protein</topology>
    </subcellularLocation>
</comment>
<dbReference type="PROSITE" id="PS50011">
    <property type="entry name" value="PROTEIN_KINASE_DOM"/>
    <property type="match status" value="1"/>
</dbReference>
<dbReference type="InterPro" id="IPR036426">
    <property type="entry name" value="Bulb-type_lectin_dom_sf"/>
</dbReference>
<feature type="chain" id="PRO_5004352760" description="Receptor-like serine/threonine-protein kinase" evidence="22">
    <location>
        <begin position="25"/>
        <end position="807"/>
    </location>
</feature>
<keyword evidence="14 21" id="KW-0472">Membrane</keyword>
<dbReference type="SUPFAM" id="SSF56112">
    <property type="entry name" value="Protein kinase-like (PK-like)"/>
    <property type="match status" value="1"/>
</dbReference>
<dbReference type="PROSITE" id="PS50927">
    <property type="entry name" value="BULB_LECTIN"/>
    <property type="match status" value="1"/>
</dbReference>
<accession>R0I6W8</accession>
<evidence type="ECO:0000256" key="6">
    <source>
        <dbReference type="ARBA" id="ARBA00022679"/>
    </source>
</evidence>
<keyword evidence="6 20" id="KW-0808">Transferase</keyword>
<dbReference type="InterPro" id="IPR021820">
    <property type="entry name" value="S-locus_recpt_kinase_C"/>
</dbReference>
<dbReference type="PANTHER" id="PTHR27002:SF506">
    <property type="entry name" value="ATP BINDING _ PROTEIN KINASE"/>
    <property type="match status" value="1"/>
</dbReference>
<dbReference type="InterPro" id="IPR000719">
    <property type="entry name" value="Prot_kinase_dom"/>
</dbReference>
<dbReference type="EC" id="2.7.11.1" evidence="20"/>
<proteinExistence type="inferred from homology"/>
<gene>
    <name evidence="26" type="ORF">CARUB_v10021294mg</name>
</gene>
<dbReference type="InterPro" id="IPR001245">
    <property type="entry name" value="Ser-Thr/Tyr_kinase_cat_dom"/>
</dbReference>
<evidence type="ECO:0000313" key="27">
    <source>
        <dbReference type="Proteomes" id="UP000029121"/>
    </source>
</evidence>
<dbReference type="Pfam" id="PF00954">
    <property type="entry name" value="S_locus_glycop"/>
    <property type="match status" value="1"/>
</dbReference>
<dbReference type="GO" id="GO:0045087">
    <property type="term" value="P:innate immune response"/>
    <property type="evidence" value="ECO:0007669"/>
    <property type="project" value="UniProtKB-ARBA"/>
</dbReference>
<keyword evidence="15" id="KW-1015">Disulfide bond</keyword>